<dbReference type="Proteomes" id="UP001208570">
    <property type="component" value="Unassembled WGS sequence"/>
</dbReference>
<dbReference type="Gene3D" id="3.40.970.10">
    <property type="entry name" value="Ribonuclease H1, N-terminal domain"/>
    <property type="match status" value="1"/>
</dbReference>
<dbReference type="InterPro" id="IPR037056">
    <property type="entry name" value="RNase_H1_N_sf"/>
</dbReference>
<dbReference type="Gene3D" id="3.30.420.10">
    <property type="entry name" value="Ribonuclease H-like superfamily/Ribonuclease H"/>
    <property type="match status" value="1"/>
</dbReference>
<keyword evidence="5 9" id="KW-0479">Metal-binding</keyword>
<evidence type="ECO:0000256" key="8">
    <source>
        <dbReference type="ARBA" id="ARBA00022842"/>
    </source>
</evidence>
<dbReference type="InterPro" id="IPR050092">
    <property type="entry name" value="RNase_H"/>
</dbReference>
<dbReference type="InterPro" id="IPR011320">
    <property type="entry name" value="RNase_H1_N"/>
</dbReference>
<evidence type="ECO:0000256" key="5">
    <source>
        <dbReference type="ARBA" id="ARBA00022723"/>
    </source>
</evidence>
<dbReference type="InterPro" id="IPR017067">
    <property type="entry name" value="RNase_H1_euk"/>
</dbReference>
<feature type="chain" id="PRO_5042053750" description="Ribonuclease H1" evidence="11">
    <location>
        <begin position="17"/>
        <end position="288"/>
    </location>
</feature>
<evidence type="ECO:0000313" key="14">
    <source>
        <dbReference type="Proteomes" id="UP001208570"/>
    </source>
</evidence>
<dbReference type="EC" id="3.1.26.4" evidence="9"/>
<keyword evidence="6 9" id="KW-0255">Endonuclease</keyword>
<organism evidence="13 14">
    <name type="scientific">Paralvinella palmiformis</name>
    <dbReference type="NCBI Taxonomy" id="53620"/>
    <lineage>
        <taxon>Eukaryota</taxon>
        <taxon>Metazoa</taxon>
        <taxon>Spiralia</taxon>
        <taxon>Lophotrochozoa</taxon>
        <taxon>Annelida</taxon>
        <taxon>Polychaeta</taxon>
        <taxon>Sedentaria</taxon>
        <taxon>Canalipalpata</taxon>
        <taxon>Terebellida</taxon>
        <taxon>Terebelliformia</taxon>
        <taxon>Alvinellidae</taxon>
        <taxon>Paralvinella</taxon>
    </lineage>
</organism>
<comment type="function">
    <text evidence="9">Endonuclease that specifically degrades the RNA of RNA-DNA hybrids.</text>
</comment>
<dbReference type="InterPro" id="IPR012337">
    <property type="entry name" value="RNaseH-like_sf"/>
</dbReference>
<dbReference type="EMBL" id="JAODUP010000266">
    <property type="protein sequence ID" value="KAK2154513.1"/>
    <property type="molecule type" value="Genomic_DNA"/>
</dbReference>
<dbReference type="PANTHER" id="PTHR10642:SF26">
    <property type="entry name" value="RIBONUCLEASE H1"/>
    <property type="match status" value="1"/>
</dbReference>
<dbReference type="PIRSF" id="PIRSF036852">
    <property type="entry name" value="Ribonuclease_H1_euk"/>
    <property type="match status" value="1"/>
</dbReference>
<keyword evidence="11" id="KW-0732">Signal</keyword>
<comment type="caution">
    <text evidence="13">The sequence shown here is derived from an EMBL/GenBank/DDBJ whole genome shotgun (WGS) entry which is preliminary data.</text>
</comment>
<dbReference type="Pfam" id="PF01693">
    <property type="entry name" value="Cauli_VI"/>
    <property type="match status" value="1"/>
</dbReference>
<sequence length="288" mass="31904">MGHASLLLWRGFYCAASDLLTFVTMPKGGGSYYAVRRGRTPGVYMTWDDCLQQTKGFSGARYKKFSTEAEAEAFVTGETCDQSNEFSKTNPEGPSRVTVPSSRAISLAQLKDITQKLVSSVRTVSGHATDGRRVIGQLCIKSSSVPDSTQHVLKKFDSMLLQAQDQLQLLEQLVSKGEFFCRELHSGKRSTPPADVDSNNEDNAAETPRCKKMRLQGITKWIVKWKKNGWKLSNGNSVINRDDIEQLENSMKGIAVKWEHVRGHAGVPGNEEADKLANEGARKPYSDI</sequence>
<evidence type="ECO:0000256" key="1">
    <source>
        <dbReference type="ARBA" id="ARBA00000077"/>
    </source>
</evidence>
<feature type="compositionally biased region" description="Basic and acidic residues" evidence="10">
    <location>
        <begin position="272"/>
        <end position="288"/>
    </location>
</feature>
<name>A0AAD9JL87_9ANNE</name>
<evidence type="ECO:0000256" key="11">
    <source>
        <dbReference type="SAM" id="SignalP"/>
    </source>
</evidence>
<feature type="signal peptide" evidence="11">
    <location>
        <begin position="1"/>
        <end position="16"/>
    </location>
</feature>
<reference evidence="13" key="1">
    <citation type="journal article" date="2023" name="Mol. Biol. Evol.">
        <title>Third-Generation Sequencing Reveals the Adaptive Role of the Epigenome in Three Deep-Sea Polychaetes.</title>
        <authorList>
            <person name="Perez M."/>
            <person name="Aroh O."/>
            <person name="Sun Y."/>
            <person name="Lan Y."/>
            <person name="Juniper S.K."/>
            <person name="Young C.R."/>
            <person name="Angers B."/>
            <person name="Qian P.Y."/>
        </authorList>
    </citation>
    <scope>NUCLEOTIDE SEQUENCE</scope>
    <source>
        <strain evidence="13">P08H-3</strain>
    </source>
</reference>
<dbReference type="InterPro" id="IPR036397">
    <property type="entry name" value="RNaseH_sf"/>
</dbReference>
<evidence type="ECO:0000313" key="13">
    <source>
        <dbReference type="EMBL" id="KAK2154513.1"/>
    </source>
</evidence>
<dbReference type="SUPFAM" id="SSF55658">
    <property type="entry name" value="L9 N-domain-like"/>
    <property type="match status" value="1"/>
</dbReference>
<feature type="region of interest" description="Disordered" evidence="10">
    <location>
        <begin position="185"/>
        <end position="209"/>
    </location>
</feature>
<keyword evidence="14" id="KW-1185">Reference proteome</keyword>
<keyword evidence="8 9" id="KW-0460">Magnesium</keyword>
<dbReference type="PROSITE" id="PS50879">
    <property type="entry name" value="RNASE_H_1"/>
    <property type="match status" value="1"/>
</dbReference>
<comment type="cofactor">
    <cofactor evidence="2 9">
        <name>Mg(2+)</name>
        <dbReference type="ChEBI" id="CHEBI:18420"/>
    </cofactor>
</comment>
<dbReference type="InterPro" id="IPR009027">
    <property type="entry name" value="Ribosomal_bL9/RNase_H1_N"/>
</dbReference>
<keyword evidence="4 9" id="KW-0540">Nuclease</keyword>
<protein>
    <recommendedName>
        <fullName evidence="9">Ribonuclease H1</fullName>
        <shortName evidence="9">RNase H1</shortName>
        <ecNumber evidence="9">3.1.26.4</ecNumber>
    </recommendedName>
</protein>
<evidence type="ECO:0000256" key="10">
    <source>
        <dbReference type="SAM" id="MobiDB-lite"/>
    </source>
</evidence>
<dbReference type="InterPro" id="IPR002156">
    <property type="entry name" value="RNaseH_domain"/>
</dbReference>
<evidence type="ECO:0000256" key="4">
    <source>
        <dbReference type="ARBA" id="ARBA00022722"/>
    </source>
</evidence>
<dbReference type="GO" id="GO:0043137">
    <property type="term" value="P:DNA replication, removal of RNA primer"/>
    <property type="evidence" value="ECO:0007669"/>
    <property type="project" value="TreeGrafter"/>
</dbReference>
<dbReference type="AlphaFoldDB" id="A0AAD9JL87"/>
<dbReference type="SUPFAM" id="SSF53098">
    <property type="entry name" value="Ribonuclease H-like"/>
    <property type="match status" value="1"/>
</dbReference>
<evidence type="ECO:0000256" key="2">
    <source>
        <dbReference type="ARBA" id="ARBA00001946"/>
    </source>
</evidence>
<comment type="similarity">
    <text evidence="3 9">Belongs to the RNase H family.</text>
</comment>
<dbReference type="GO" id="GO:0004523">
    <property type="term" value="F:RNA-DNA hybrid ribonuclease activity"/>
    <property type="evidence" value="ECO:0007669"/>
    <property type="project" value="UniProtKB-UniRule"/>
</dbReference>
<evidence type="ECO:0000256" key="6">
    <source>
        <dbReference type="ARBA" id="ARBA00022759"/>
    </source>
</evidence>
<dbReference type="PANTHER" id="PTHR10642">
    <property type="entry name" value="RIBONUCLEASE H1"/>
    <property type="match status" value="1"/>
</dbReference>
<accession>A0AAD9JL87</accession>
<evidence type="ECO:0000256" key="9">
    <source>
        <dbReference type="PIRNR" id="PIRNR036852"/>
    </source>
</evidence>
<evidence type="ECO:0000259" key="12">
    <source>
        <dbReference type="PROSITE" id="PS50879"/>
    </source>
</evidence>
<keyword evidence="7 9" id="KW-0378">Hydrolase</keyword>
<feature type="region of interest" description="Disordered" evidence="10">
    <location>
        <begin position="265"/>
        <end position="288"/>
    </location>
</feature>
<evidence type="ECO:0000256" key="3">
    <source>
        <dbReference type="ARBA" id="ARBA00005300"/>
    </source>
</evidence>
<evidence type="ECO:0000256" key="7">
    <source>
        <dbReference type="ARBA" id="ARBA00022801"/>
    </source>
</evidence>
<dbReference type="GO" id="GO:0003676">
    <property type="term" value="F:nucleic acid binding"/>
    <property type="evidence" value="ECO:0007669"/>
    <property type="project" value="UniProtKB-UniRule"/>
</dbReference>
<gene>
    <name evidence="13" type="ORF">LSH36_266g00071</name>
</gene>
<feature type="domain" description="RNase H type-1" evidence="12">
    <location>
        <begin position="216"/>
        <end position="282"/>
    </location>
</feature>
<dbReference type="FunFam" id="3.40.970.10:FF:000001">
    <property type="entry name" value="Ribonuclease H1"/>
    <property type="match status" value="1"/>
</dbReference>
<dbReference type="Pfam" id="PF00075">
    <property type="entry name" value="RNase_H"/>
    <property type="match status" value="1"/>
</dbReference>
<dbReference type="GO" id="GO:0000287">
    <property type="term" value="F:magnesium ion binding"/>
    <property type="evidence" value="ECO:0007669"/>
    <property type="project" value="UniProtKB-UniRule"/>
</dbReference>
<comment type="catalytic activity">
    <reaction evidence="1 9">
        <text>Endonucleolytic cleavage to 5'-phosphomonoester.</text>
        <dbReference type="EC" id="3.1.26.4"/>
    </reaction>
</comment>
<proteinExistence type="inferred from homology"/>